<dbReference type="EMBL" id="JACBAF010001871">
    <property type="protein sequence ID" value="KAF7172294.1"/>
    <property type="molecule type" value="Genomic_DNA"/>
</dbReference>
<keyword evidence="15" id="KW-0239">DNA-directed DNA polymerase</keyword>
<dbReference type="CDD" id="cd01647">
    <property type="entry name" value="RT_LTR"/>
    <property type="match status" value="1"/>
</dbReference>
<keyword evidence="16" id="KW-0238">DNA-binding</keyword>
<evidence type="ECO:0000256" key="9">
    <source>
        <dbReference type="ARBA" id="ARBA00022759"/>
    </source>
</evidence>
<dbReference type="GO" id="GO:0003964">
    <property type="term" value="F:RNA-directed DNA polymerase activity"/>
    <property type="evidence" value="ECO:0007669"/>
    <property type="project" value="UniProtKB-KW"/>
</dbReference>
<keyword evidence="18" id="KW-0175">Coiled coil</keyword>
<keyword evidence="25" id="KW-1185">Reference proteome</keyword>
<sequence>MPPRSRRKARAPEGSDQTDNTTLATNLAPHTQMPNTPTGDQTQQNVETSRESLDRDSTEPSVEEEAERDDTSTPSAPQHPSESATQDPIMVLAQALAALTNKSAQAKELKMPNPPTFHGKSLRELNNFLQDLDDRFSAMPSRFPSDDKKIVYATGFLTERIKQSWRAQRLPQQEPATWSEFEDFLRDFVEPAKDRGQAAAYRLLNLQSSLGHWREHMTNGWEIGTVNAEDPWRFIIQALILTGPPEIKDEITKNSTEIKTMQELEELGARLEKVLLRKRRNKTSSESSGQRQIATSNSTHLSSLGKRKRDNINDAPMNSGSGRIVKENRPTKFRRESAEDRKKREEKREKQRKEGRCFNCNEGLSASEILALRSPGDREEPPVLGDVKLRIGDSWITAKALLDTGAKQNFISYRFLIQNGVAFNPNSMEPPVCYPNGTTAPCYSKLQTESKITDWDNVTKEFDVTYNIIDLETNEYQVILGRRWLCPVDPDITLSAGTWRYRTGQPKIKVERPERFVKTMRQGLTLMMIYQPEDTSAAASEIPHQYRLWERVFSEEEAASLPDEKVAHEIPLVAGKTPPYGRLYSLSQYELQVLREYIDKFMKRGWIRPSTSPAGAPVLFTRKADGSLRLCVDYRGLNDITVKNRYPLPRIDELMDRLVGARYFTKLDLRDAYHRIRIKRGDEWKTAFRTRYGHFEYLVMPFGLTNAPATFQAYINEAMKGILDDFCIVYLDDILIYSQTEEEHVRHVSEVLERLQRHNLYAKLSKCSFHQTEVKFLGFIVGRDGVRMDPDRVKTVQEWPEPRSFRDVQVFLGFTGYFRRFIHQYADITAPLTNLLRGMEKGRKPGPFHLTDEARVAFAGLKEAFARPPALRHYDPKDEILVVTDASGFAIAGILLQPDIGTPAGKARRGWQPVAFFSRKLKGAELRFDVHDQELLAIVECFKVWRHYLEGSPHAIRVQSDHENLKYFFTAKKLNSRQARWAELLAAYDFKIEYKPGHLNPADAPSRRWDYEPAHGHEEYAVGPLPTLQRKLGGSRNGQVEGDPKPSEDDLVVGSRGPELLALRTLAREAASNEVACDPPSLSLRDAILEAQKRDAFSCRLRARYESEARKEGESEWDGALAGHARKDRWHVDSGMLWHGEAIYVPPVAALRHEIMRVHHDDPYAGHFGREKTLELIRRKFFWGGQRQEVEAYVKSCPECQKAKVPRRLPAGELSSLPVPERPWQDLTMDFIVKLPPSPWKGQVYDAILVIVDRYTKAARYLPTTSDINAEELADLFITEIVQRTGAPRSLVTDRGTLFTSQYWSQLCQAFRIKGRLSTAFHPQTDGQTERQNQTLETYLRTYTNYQQNDWAQWLGTAEFAYNNSKNASTGFSPFEAWYGYRPALPEIGDVEEGITNASVEERLQRIKEVRERLEENLQSAIKHQADAYNQRHRPVYFHVGQKVLLSTKNLKSWRPSKKLDMRYDGPFEVIEVIGKQAYRLRLPQSYARIHPVFHVSLLKPWTGRVGSETPAKPQPIIVDGEEEWEVERILADRTIRGQKQYLVKWKGWPSYENSWQTKDDLKNAQEALDDYLQETKSQTRPRHSRKRGRHM</sequence>
<dbReference type="Pfam" id="PF24626">
    <property type="entry name" value="SH3_Tf2-1"/>
    <property type="match status" value="1"/>
</dbReference>
<feature type="region of interest" description="Disordered" evidence="19">
    <location>
        <begin position="1"/>
        <end position="85"/>
    </location>
</feature>
<dbReference type="GO" id="GO:0046872">
    <property type="term" value="F:metal ion binding"/>
    <property type="evidence" value="ECO:0007669"/>
    <property type="project" value="UniProtKB-KW"/>
</dbReference>
<evidence type="ECO:0000256" key="2">
    <source>
        <dbReference type="ARBA" id="ARBA00012493"/>
    </source>
</evidence>
<dbReference type="GO" id="GO:0006338">
    <property type="term" value="P:chromatin remodeling"/>
    <property type="evidence" value="ECO:0007669"/>
    <property type="project" value="UniProtKB-ARBA"/>
</dbReference>
<dbReference type="GO" id="GO:0003723">
    <property type="term" value="F:RNA binding"/>
    <property type="evidence" value="ECO:0007669"/>
    <property type="project" value="UniProtKB-KW"/>
</dbReference>
<keyword evidence="17" id="KW-0233">DNA recombination</keyword>
<keyword evidence="12" id="KW-0694">RNA-binding</keyword>
<dbReference type="FunFam" id="1.10.340.70:FF:000001">
    <property type="entry name" value="Retrovirus-related Pol polyprotein from transposon gypsy-like Protein"/>
    <property type="match status" value="1"/>
</dbReference>
<dbReference type="OrthoDB" id="4504104at2759"/>
<evidence type="ECO:0000256" key="12">
    <source>
        <dbReference type="ARBA" id="ARBA00022884"/>
    </source>
</evidence>
<evidence type="ECO:0000313" key="24">
    <source>
        <dbReference type="EMBL" id="KAF7172294.1"/>
    </source>
</evidence>
<dbReference type="InterPro" id="IPR021109">
    <property type="entry name" value="Peptidase_aspartic_dom_sf"/>
</dbReference>
<feature type="compositionally biased region" description="Basic and acidic residues" evidence="19">
    <location>
        <begin position="48"/>
        <end position="58"/>
    </location>
</feature>
<dbReference type="EC" id="2.7.7.49" evidence="2"/>
<evidence type="ECO:0000256" key="3">
    <source>
        <dbReference type="ARBA" id="ARBA00022670"/>
    </source>
</evidence>
<dbReference type="EMBL" id="JACBAD010002097">
    <property type="protein sequence ID" value="KAF7116923.1"/>
    <property type="molecule type" value="Genomic_DNA"/>
</dbReference>
<evidence type="ECO:0000259" key="22">
    <source>
        <dbReference type="PROSITE" id="PS50994"/>
    </source>
</evidence>
<dbReference type="SMART" id="SM00298">
    <property type="entry name" value="CHROMO"/>
    <property type="match status" value="1"/>
</dbReference>
<evidence type="ECO:0000256" key="13">
    <source>
        <dbReference type="ARBA" id="ARBA00022908"/>
    </source>
</evidence>
<dbReference type="GO" id="GO:0006310">
    <property type="term" value="P:DNA recombination"/>
    <property type="evidence" value="ECO:0007669"/>
    <property type="project" value="UniProtKB-KW"/>
</dbReference>
<keyword evidence="9" id="KW-0255">Endonuclease</keyword>
<dbReference type="GO" id="GO:0004519">
    <property type="term" value="F:endonuclease activity"/>
    <property type="evidence" value="ECO:0007669"/>
    <property type="project" value="UniProtKB-KW"/>
</dbReference>
<comment type="caution">
    <text evidence="23">The sequence shown here is derived from an EMBL/GenBank/DDBJ whole genome shotgun (WGS) entry which is preliminary data.</text>
</comment>
<keyword evidence="5" id="KW-0548">Nucleotidyltransferase</keyword>
<feature type="coiled-coil region" evidence="18">
    <location>
        <begin position="1397"/>
        <end position="1431"/>
    </location>
</feature>
<dbReference type="PROSITE" id="PS50994">
    <property type="entry name" value="INTEGRASE"/>
    <property type="match status" value="1"/>
</dbReference>
<keyword evidence="6" id="KW-0540">Nuclease</keyword>
<dbReference type="FunFam" id="3.30.420.10:FF:000032">
    <property type="entry name" value="Retrovirus-related Pol polyprotein from transposon 297-like Protein"/>
    <property type="match status" value="1"/>
</dbReference>
<dbReference type="Pfam" id="PF08284">
    <property type="entry name" value="RVP_2"/>
    <property type="match status" value="1"/>
</dbReference>
<dbReference type="InterPro" id="IPR041373">
    <property type="entry name" value="RT_RNaseH"/>
</dbReference>
<dbReference type="GO" id="GO:0004190">
    <property type="term" value="F:aspartic-type endopeptidase activity"/>
    <property type="evidence" value="ECO:0007669"/>
    <property type="project" value="UniProtKB-KW"/>
</dbReference>
<dbReference type="InterPro" id="IPR041588">
    <property type="entry name" value="Integrase_H2C2"/>
</dbReference>
<dbReference type="GO" id="GO:0006508">
    <property type="term" value="P:proteolysis"/>
    <property type="evidence" value="ECO:0007669"/>
    <property type="project" value="UniProtKB-KW"/>
</dbReference>
<dbReference type="InterPro" id="IPR000953">
    <property type="entry name" value="Chromo/chromo_shadow_dom"/>
</dbReference>
<evidence type="ECO:0000256" key="19">
    <source>
        <dbReference type="SAM" id="MobiDB-lite"/>
    </source>
</evidence>
<evidence type="ECO:0000256" key="1">
    <source>
        <dbReference type="ARBA" id="ARBA00011353"/>
    </source>
</evidence>
<dbReference type="Gene3D" id="3.10.10.10">
    <property type="entry name" value="HIV Type 1 Reverse Transcriptase, subunit A, domain 1"/>
    <property type="match status" value="1"/>
</dbReference>
<evidence type="ECO:0000256" key="7">
    <source>
        <dbReference type="ARBA" id="ARBA00022723"/>
    </source>
</evidence>
<dbReference type="Pfam" id="PF00385">
    <property type="entry name" value="Chromo"/>
    <property type="match status" value="1"/>
</dbReference>
<keyword evidence="11" id="KW-0460">Magnesium</keyword>
<feature type="compositionally biased region" description="Basic residues" evidence="19">
    <location>
        <begin position="1580"/>
        <end position="1592"/>
    </location>
</feature>
<dbReference type="Pfam" id="PF17917">
    <property type="entry name" value="RT_RNaseH"/>
    <property type="match status" value="1"/>
</dbReference>
<dbReference type="Gene3D" id="1.10.340.70">
    <property type="match status" value="1"/>
</dbReference>
<feature type="domain" description="Reverse transcriptase" evidence="21">
    <location>
        <begin position="601"/>
        <end position="781"/>
    </location>
</feature>
<feature type="region of interest" description="Disordered" evidence="19">
    <location>
        <begin position="279"/>
        <end position="354"/>
    </location>
</feature>
<dbReference type="Proteomes" id="UP000662466">
    <property type="component" value="Unassembled WGS sequence"/>
</dbReference>
<dbReference type="GO" id="GO:0015074">
    <property type="term" value="P:DNA integration"/>
    <property type="evidence" value="ECO:0007669"/>
    <property type="project" value="UniProtKB-KW"/>
</dbReference>
<keyword evidence="14" id="KW-0695">RNA-directed DNA polymerase</keyword>
<evidence type="ECO:0000256" key="11">
    <source>
        <dbReference type="ARBA" id="ARBA00022842"/>
    </source>
</evidence>
<evidence type="ECO:0000313" key="23">
    <source>
        <dbReference type="EMBL" id="KAF7116923.1"/>
    </source>
</evidence>
<dbReference type="GO" id="GO:0005634">
    <property type="term" value="C:nucleus"/>
    <property type="evidence" value="ECO:0007669"/>
    <property type="project" value="UniProtKB-ARBA"/>
</dbReference>
<dbReference type="CDD" id="cd00303">
    <property type="entry name" value="retropepsin_like"/>
    <property type="match status" value="1"/>
</dbReference>
<evidence type="ECO:0000256" key="8">
    <source>
        <dbReference type="ARBA" id="ARBA00022750"/>
    </source>
</evidence>
<dbReference type="InterPro" id="IPR043502">
    <property type="entry name" value="DNA/RNA_pol_sf"/>
</dbReference>
<dbReference type="PROSITE" id="PS50878">
    <property type="entry name" value="RT_POL"/>
    <property type="match status" value="1"/>
</dbReference>
<proteinExistence type="predicted"/>
<dbReference type="GO" id="GO:0003887">
    <property type="term" value="F:DNA-directed DNA polymerase activity"/>
    <property type="evidence" value="ECO:0007669"/>
    <property type="project" value="UniProtKB-KW"/>
</dbReference>
<dbReference type="SUPFAM" id="SSF53098">
    <property type="entry name" value="Ribonuclease H-like"/>
    <property type="match status" value="1"/>
</dbReference>
<evidence type="ECO:0000259" key="21">
    <source>
        <dbReference type="PROSITE" id="PS50878"/>
    </source>
</evidence>
<feature type="domain" description="Integrase catalytic" evidence="22">
    <location>
        <begin position="1219"/>
        <end position="1382"/>
    </location>
</feature>
<dbReference type="GO" id="GO:0003677">
    <property type="term" value="F:DNA binding"/>
    <property type="evidence" value="ECO:0007669"/>
    <property type="project" value="UniProtKB-KW"/>
</dbReference>
<keyword evidence="7" id="KW-0479">Metal-binding</keyword>
<name>A0A8H6UB21_9EURO</name>
<feature type="compositionally biased region" description="Polar residues" evidence="19">
    <location>
        <begin position="284"/>
        <end position="302"/>
    </location>
</feature>
<dbReference type="Gene3D" id="3.30.70.270">
    <property type="match status" value="2"/>
</dbReference>
<dbReference type="CDD" id="cd00024">
    <property type="entry name" value="CD_CSD"/>
    <property type="match status" value="1"/>
</dbReference>
<evidence type="ECO:0000256" key="17">
    <source>
        <dbReference type="ARBA" id="ARBA00023172"/>
    </source>
</evidence>
<feature type="compositionally biased region" description="Polar residues" evidence="19">
    <location>
        <begin position="72"/>
        <end position="85"/>
    </location>
</feature>
<protein>
    <recommendedName>
        <fullName evidence="2">RNA-directed DNA polymerase</fullName>
        <ecNumber evidence="2">2.7.7.49</ecNumber>
    </recommendedName>
</protein>
<accession>A0A8H6UB21</accession>
<keyword evidence="4" id="KW-0808">Transferase</keyword>
<dbReference type="Pfam" id="PF17921">
    <property type="entry name" value="Integrase_H2C2"/>
    <property type="match status" value="1"/>
</dbReference>
<dbReference type="PROSITE" id="PS50013">
    <property type="entry name" value="CHROMO_2"/>
    <property type="match status" value="1"/>
</dbReference>
<organism evidence="23 25">
    <name type="scientific">Aspergillus hiratsukae</name>
    <dbReference type="NCBI Taxonomy" id="1194566"/>
    <lineage>
        <taxon>Eukaryota</taxon>
        <taxon>Fungi</taxon>
        <taxon>Dikarya</taxon>
        <taxon>Ascomycota</taxon>
        <taxon>Pezizomycotina</taxon>
        <taxon>Eurotiomycetes</taxon>
        <taxon>Eurotiomycetidae</taxon>
        <taxon>Eurotiales</taxon>
        <taxon>Aspergillaceae</taxon>
        <taxon>Aspergillus</taxon>
        <taxon>Aspergillus subgen. Fumigati</taxon>
    </lineage>
</organism>
<evidence type="ECO:0000256" key="14">
    <source>
        <dbReference type="ARBA" id="ARBA00022918"/>
    </source>
</evidence>
<dbReference type="InterPro" id="IPR056924">
    <property type="entry name" value="SH3_Tf2-1"/>
</dbReference>
<keyword evidence="3" id="KW-0645">Protease</keyword>
<evidence type="ECO:0000256" key="5">
    <source>
        <dbReference type="ARBA" id="ARBA00022695"/>
    </source>
</evidence>
<feature type="region of interest" description="Disordered" evidence="19">
    <location>
        <begin position="1020"/>
        <end position="1053"/>
    </location>
</feature>
<comment type="subunit">
    <text evidence="1">Component of the NuA4 histone acetyltransferase complex.</text>
</comment>
<keyword evidence="8" id="KW-0064">Aspartyl protease</keyword>
<keyword evidence="10" id="KW-0378">Hydrolase</keyword>
<dbReference type="InterPro" id="IPR043128">
    <property type="entry name" value="Rev_trsase/Diguanyl_cyclase"/>
</dbReference>
<feature type="region of interest" description="Disordered" evidence="19">
    <location>
        <begin position="1569"/>
        <end position="1592"/>
    </location>
</feature>
<dbReference type="SUPFAM" id="SSF56672">
    <property type="entry name" value="DNA/RNA polymerases"/>
    <property type="match status" value="1"/>
</dbReference>
<evidence type="ECO:0000256" key="6">
    <source>
        <dbReference type="ARBA" id="ARBA00022722"/>
    </source>
</evidence>
<dbReference type="SUPFAM" id="SSF54160">
    <property type="entry name" value="Chromo domain-like"/>
    <property type="match status" value="1"/>
</dbReference>
<evidence type="ECO:0000256" key="18">
    <source>
        <dbReference type="SAM" id="Coils"/>
    </source>
</evidence>
<dbReference type="InterPro" id="IPR023780">
    <property type="entry name" value="Chromo_domain"/>
</dbReference>
<dbReference type="InterPro" id="IPR001584">
    <property type="entry name" value="Integrase_cat-core"/>
</dbReference>
<dbReference type="Gene3D" id="2.40.70.10">
    <property type="entry name" value="Acid Proteases"/>
    <property type="match status" value="1"/>
</dbReference>
<dbReference type="Pfam" id="PF00078">
    <property type="entry name" value="RVT_1"/>
    <property type="match status" value="1"/>
</dbReference>
<dbReference type="InterPro" id="IPR012337">
    <property type="entry name" value="RNaseH-like_sf"/>
</dbReference>
<evidence type="ECO:0000313" key="25">
    <source>
        <dbReference type="Proteomes" id="UP000630445"/>
    </source>
</evidence>
<evidence type="ECO:0000256" key="4">
    <source>
        <dbReference type="ARBA" id="ARBA00022679"/>
    </source>
</evidence>
<dbReference type="PANTHER" id="PTHR37984">
    <property type="entry name" value="PROTEIN CBG26694"/>
    <property type="match status" value="1"/>
</dbReference>
<dbReference type="Pfam" id="PF00665">
    <property type="entry name" value="rve"/>
    <property type="match status" value="1"/>
</dbReference>
<feature type="compositionally biased region" description="Polar residues" evidence="19">
    <location>
        <begin position="15"/>
        <end position="47"/>
    </location>
</feature>
<reference evidence="23" key="1">
    <citation type="submission" date="2020-06" db="EMBL/GenBank/DDBJ databases">
        <title>Draft genome sequences of strains closely related to Aspergillus parafelis and Aspergillus hiratsukae.</title>
        <authorList>
            <person name="Dos Santos R.A.C."/>
            <person name="Rivero-Menendez O."/>
            <person name="Steenwyk J.L."/>
            <person name="Mead M.E."/>
            <person name="Goldman G.H."/>
            <person name="Alastruey-Izquierdo A."/>
            <person name="Rokas A."/>
        </authorList>
    </citation>
    <scope>NUCLEOTIDE SEQUENCE</scope>
    <source>
        <strain evidence="23">CNM-CM5793</strain>
        <strain evidence="24">CNM-CM6106</strain>
    </source>
</reference>
<dbReference type="InterPro" id="IPR016197">
    <property type="entry name" value="Chromo-like_dom_sf"/>
</dbReference>
<gene>
    <name evidence="23" type="ORF">CNMCM5793_005553</name>
    <name evidence="24" type="ORF">CNMCM6106_006549</name>
</gene>
<evidence type="ECO:0000256" key="16">
    <source>
        <dbReference type="ARBA" id="ARBA00023125"/>
    </source>
</evidence>
<dbReference type="Gene3D" id="3.30.420.10">
    <property type="entry name" value="Ribonuclease H-like superfamily/Ribonuclease H"/>
    <property type="match status" value="1"/>
</dbReference>
<feature type="compositionally biased region" description="Basic and acidic residues" evidence="19">
    <location>
        <begin position="324"/>
        <end position="354"/>
    </location>
</feature>
<dbReference type="InterPro" id="IPR050951">
    <property type="entry name" value="Retrovirus_Pol_polyprotein"/>
</dbReference>
<dbReference type="Proteomes" id="UP000630445">
    <property type="component" value="Unassembled WGS sequence"/>
</dbReference>
<keyword evidence="13" id="KW-0229">DNA integration</keyword>
<evidence type="ECO:0000256" key="15">
    <source>
        <dbReference type="ARBA" id="ARBA00022932"/>
    </source>
</evidence>
<dbReference type="FunFam" id="3.30.70.270:FF:000020">
    <property type="entry name" value="Transposon Tf2-6 polyprotein-like Protein"/>
    <property type="match status" value="1"/>
</dbReference>
<dbReference type="Gene3D" id="2.40.50.40">
    <property type="match status" value="1"/>
</dbReference>
<dbReference type="InterPro" id="IPR036397">
    <property type="entry name" value="RNaseH_sf"/>
</dbReference>
<dbReference type="InterPro" id="IPR000477">
    <property type="entry name" value="RT_dom"/>
</dbReference>
<dbReference type="CDD" id="cd09274">
    <property type="entry name" value="RNase_HI_RT_Ty3"/>
    <property type="match status" value="1"/>
</dbReference>
<feature type="domain" description="Chromo" evidence="20">
    <location>
        <begin position="1525"/>
        <end position="1584"/>
    </location>
</feature>
<dbReference type="PANTHER" id="PTHR37984:SF5">
    <property type="entry name" value="PROTEIN NYNRIN-LIKE"/>
    <property type="match status" value="1"/>
</dbReference>
<evidence type="ECO:0000259" key="20">
    <source>
        <dbReference type="PROSITE" id="PS50013"/>
    </source>
</evidence>
<evidence type="ECO:0000256" key="10">
    <source>
        <dbReference type="ARBA" id="ARBA00022801"/>
    </source>
</evidence>